<dbReference type="AlphaFoldDB" id="A0A9P0AS22"/>
<evidence type="ECO:0000313" key="2">
    <source>
        <dbReference type="EMBL" id="CAH0547465.1"/>
    </source>
</evidence>
<organism evidence="2 3">
    <name type="scientific">Brassicogethes aeneus</name>
    <name type="common">Rape pollen beetle</name>
    <name type="synonym">Meligethes aeneus</name>
    <dbReference type="NCBI Taxonomy" id="1431903"/>
    <lineage>
        <taxon>Eukaryota</taxon>
        <taxon>Metazoa</taxon>
        <taxon>Ecdysozoa</taxon>
        <taxon>Arthropoda</taxon>
        <taxon>Hexapoda</taxon>
        <taxon>Insecta</taxon>
        <taxon>Pterygota</taxon>
        <taxon>Neoptera</taxon>
        <taxon>Endopterygota</taxon>
        <taxon>Coleoptera</taxon>
        <taxon>Polyphaga</taxon>
        <taxon>Cucujiformia</taxon>
        <taxon>Nitidulidae</taxon>
        <taxon>Meligethinae</taxon>
        <taxon>Brassicogethes</taxon>
    </lineage>
</organism>
<feature type="signal peptide" evidence="1">
    <location>
        <begin position="1"/>
        <end position="17"/>
    </location>
</feature>
<gene>
    <name evidence="2" type="ORF">MELIAE_LOCUS1451</name>
</gene>
<evidence type="ECO:0000256" key="1">
    <source>
        <dbReference type="SAM" id="SignalP"/>
    </source>
</evidence>
<dbReference type="EMBL" id="OV121132">
    <property type="protein sequence ID" value="CAH0547465.1"/>
    <property type="molecule type" value="Genomic_DNA"/>
</dbReference>
<keyword evidence="3" id="KW-1185">Reference proteome</keyword>
<keyword evidence="1" id="KW-0732">Signal</keyword>
<reference evidence="2" key="1">
    <citation type="submission" date="2021-12" db="EMBL/GenBank/DDBJ databases">
        <authorList>
            <person name="King R."/>
        </authorList>
    </citation>
    <scope>NUCLEOTIDE SEQUENCE</scope>
</reference>
<dbReference type="Proteomes" id="UP001154078">
    <property type="component" value="Chromosome 1"/>
</dbReference>
<evidence type="ECO:0000313" key="3">
    <source>
        <dbReference type="Proteomes" id="UP001154078"/>
    </source>
</evidence>
<sequence length="254" mass="27414">MFIILTVTVMCITFRYADFLSDIEYRYGGSYKEYNSIYPEGNDYSTKLNIFKKPTHNDLHVNIPPVNPIMGQSVPVEYNGYSELDDRYGLVGKGFNLFGRSDLDTRYNLVSDSGQATTKMFRQIVFLAVVAFASSAPSPGFLHGGYHLPAATSYSSRVDVHHSKPIIHSYATPIIAKTIVAEPIHSYSAPLLSHGYGLGQDLSLGHGYGVGLSSGYGHGLSSGYGHGLSSGYGLGLSSGYGHGLGHGIGYGHGW</sequence>
<feature type="chain" id="PRO_5040344302" evidence="1">
    <location>
        <begin position="18"/>
        <end position="254"/>
    </location>
</feature>
<name>A0A9P0AS22_BRAAE</name>
<protein>
    <submittedName>
        <fullName evidence="2">Uncharacterized protein</fullName>
    </submittedName>
</protein>
<accession>A0A9P0AS22</accession>
<dbReference type="OrthoDB" id="7468114at2759"/>
<proteinExistence type="predicted"/>